<name>A0ABS0UCG0_9PSED</name>
<dbReference type="SUPFAM" id="SSF88874">
    <property type="entry name" value="Receptor-binding domain of short tail fibre protein gp12"/>
    <property type="match status" value="1"/>
</dbReference>
<organism evidence="2 3">
    <name type="scientific">Pseudomonas synxantha</name>
    <dbReference type="NCBI Taxonomy" id="47883"/>
    <lineage>
        <taxon>Bacteria</taxon>
        <taxon>Pseudomonadati</taxon>
        <taxon>Pseudomonadota</taxon>
        <taxon>Gammaproteobacteria</taxon>
        <taxon>Pseudomonadales</taxon>
        <taxon>Pseudomonadaceae</taxon>
        <taxon>Pseudomonas</taxon>
    </lineage>
</organism>
<dbReference type="InterPro" id="IPR037053">
    <property type="entry name" value="Phage_tail_collar_dom_sf"/>
</dbReference>
<feature type="domain" description="Phage tail collar" evidence="1">
    <location>
        <begin position="134"/>
        <end position="183"/>
    </location>
</feature>
<dbReference type="EMBL" id="JAEILG010000007">
    <property type="protein sequence ID" value="MBI6563254.1"/>
    <property type="molecule type" value="Genomic_DNA"/>
</dbReference>
<protein>
    <submittedName>
        <fullName evidence="2">Tail fiber protein</fullName>
    </submittedName>
</protein>
<dbReference type="RefSeq" id="WP_198719831.1">
    <property type="nucleotide sequence ID" value="NZ_JAEIKU010000048.1"/>
</dbReference>
<gene>
    <name evidence="2" type="ORF">YA0852_03870</name>
</gene>
<evidence type="ECO:0000313" key="3">
    <source>
        <dbReference type="Proteomes" id="UP000648914"/>
    </source>
</evidence>
<dbReference type="Gene3D" id="3.90.1340.10">
    <property type="entry name" value="Phage tail collar domain"/>
    <property type="match status" value="1"/>
</dbReference>
<proteinExistence type="predicted"/>
<keyword evidence="3" id="KW-1185">Reference proteome</keyword>
<evidence type="ECO:0000259" key="1">
    <source>
        <dbReference type="Pfam" id="PF07484"/>
    </source>
</evidence>
<accession>A0ABS0UCG0</accession>
<comment type="caution">
    <text evidence="2">The sequence shown here is derived from an EMBL/GenBank/DDBJ whole genome shotgun (WGS) entry which is preliminary data.</text>
</comment>
<dbReference type="Proteomes" id="UP000648914">
    <property type="component" value="Unassembled WGS sequence"/>
</dbReference>
<dbReference type="Pfam" id="PF07484">
    <property type="entry name" value="Collar"/>
    <property type="match status" value="1"/>
</dbReference>
<evidence type="ECO:0000313" key="2">
    <source>
        <dbReference type="EMBL" id="MBI6563254.1"/>
    </source>
</evidence>
<sequence>MARQPFNTRWAQGVESEDNLNTFKAPGDIRLTTGWEGGQDKDAPPAGQENWWHNRVDSALQDLERQGAMTWHAQAIYGLGAPCYATDGYYYESLSPANTNNDPISSYGYWRQIGRSLYSSSSVGEYKDVSHNDSPDYGWLKCNGAVISRSAYSKLFAKIGTSYNLGGELSTQFRIPDWRGVFPRCLDDGRGIDSGRTIGSSIQLSQNKSHTHSIEAWASSGPDPTGGPYAVGADAIGTRGVDIVTIESGGTESRPINLVQVRWIRYL</sequence>
<dbReference type="InterPro" id="IPR011083">
    <property type="entry name" value="Phage_tail_collar_dom"/>
</dbReference>
<reference evidence="2 3" key="1">
    <citation type="submission" date="2020-12" db="EMBL/GenBank/DDBJ databases">
        <title>Comparative genomic insights into the epidemiology and virulence of plant pathogenic Pseudomonads from Turkey.</title>
        <authorList>
            <person name="Dillon M."/>
            <person name="Ruiz-Bedoya T."/>
            <person name="Bendalovic-Torma C."/>
            <person name="Guttman K.M."/>
            <person name="Kwak H."/>
            <person name="Middleton M.A."/>
            <person name="Wang P.W."/>
            <person name="Horuz S."/>
            <person name="Aysan Y."/>
            <person name="Guttman D.S."/>
        </authorList>
    </citation>
    <scope>NUCLEOTIDE SEQUENCE [LARGE SCALE GENOMIC DNA]</scope>
    <source>
        <strain evidence="2 3">S5_IA_2b</strain>
    </source>
</reference>